<name>A0A239E0S4_9FLAO</name>
<keyword evidence="2 3" id="KW-0443">Lipid metabolism</keyword>
<dbReference type="Proteomes" id="UP000198379">
    <property type="component" value="Unassembled WGS sequence"/>
</dbReference>
<evidence type="ECO:0000259" key="4">
    <source>
        <dbReference type="PROSITE" id="PS51635"/>
    </source>
</evidence>
<dbReference type="Pfam" id="PF01734">
    <property type="entry name" value="Patatin"/>
    <property type="match status" value="1"/>
</dbReference>
<reference evidence="5 6" key="1">
    <citation type="submission" date="2017-06" db="EMBL/GenBank/DDBJ databases">
        <authorList>
            <person name="Kim H.J."/>
            <person name="Triplett B.A."/>
        </authorList>
    </citation>
    <scope>NUCLEOTIDE SEQUENCE [LARGE SCALE GENOMIC DNA]</scope>
    <source>
        <strain evidence="5 6">DSM 25597</strain>
    </source>
</reference>
<dbReference type="PROSITE" id="PS51635">
    <property type="entry name" value="PNPLA"/>
    <property type="match status" value="1"/>
</dbReference>
<dbReference type="GO" id="GO:0016042">
    <property type="term" value="P:lipid catabolic process"/>
    <property type="evidence" value="ECO:0007669"/>
    <property type="project" value="UniProtKB-UniRule"/>
</dbReference>
<gene>
    <name evidence="5" type="ORF">SAMN06265376_11311</name>
</gene>
<comment type="similarity">
    <text evidence="1">Belongs to the patatin family.</text>
</comment>
<dbReference type="AlphaFoldDB" id="A0A239E0S4"/>
<feature type="active site" description="Proton acceptor" evidence="3">
    <location>
        <position position="192"/>
    </location>
</feature>
<accession>A0A239E0S4</accession>
<dbReference type="InterPro" id="IPR002641">
    <property type="entry name" value="PNPLA_dom"/>
</dbReference>
<dbReference type="RefSeq" id="WP_089373972.1">
    <property type="nucleotide sequence ID" value="NZ_BMEP01000004.1"/>
</dbReference>
<keyword evidence="3" id="KW-0442">Lipid degradation</keyword>
<protein>
    <submittedName>
        <fullName evidence="5">Patatin-like phospholipase/acyl hydrolase</fullName>
    </submittedName>
</protein>
<evidence type="ECO:0000313" key="5">
    <source>
        <dbReference type="EMBL" id="SNS37582.1"/>
    </source>
</evidence>
<evidence type="ECO:0000256" key="1">
    <source>
        <dbReference type="ARBA" id="ARBA00010240"/>
    </source>
</evidence>
<dbReference type="GO" id="GO:0047372">
    <property type="term" value="F:monoacylglycerol lipase activity"/>
    <property type="evidence" value="ECO:0007669"/>
    <property type="project" value="TreeGrafter"/>
</dbReference>
<dbReference type="PANTHER" id="PTHR32176">
    <property type="entry name" value="XYLOSE ISOMERASE"/>
    <property type="match status" value="1"/>
</dbReference>
<dbReference type="PANTHER" id="PTHR32176:SF92">
    <property type="entry name" value="XYLOSE ISOMERASE"/>
    <property type="match status" value="1"/>
</dbReference>
<evidence type="ECO:0000313" key="6">
    <source>
        <dbReference type="Proteomes" id="UP000198379"/>
    </source>
</evidence>
<dbReference type="OrthoDB" id="9807112at2"/>
<feature type="short sequence motif" description="GXSXG" evidence="3">
    <location>
        <begin position="46"/>
        <end position="50"/>
    </location>
</feature>
<dbReference type="NCBIfam" id="NF041079">
    <property type="entry name" value="CBASS_lipase"/>
    <property type="match status" value="1"/>
</dbReference>
<feature type="active site" description="Nucleophile" evidence="3">
    <location>
        <position position="48"/>
    </location>
</feature>
<sequence length="328" mass="37574">MIDQKIKILSLDGGGIRGVFPAKILSLIEEEIGEGELHKHFNVICGTSTGGIIALAISLGVPAKEILQLYQENAKTIFGKKRNNIFKKAFYSNKPLEHLIRELFKKYHDGKNDPKIKDAKTKLLIPTYSLLEGSTQIIKTPHKEDLTTDQHIPMYMVAMATSAAPTFFNAYSGSYTKKETDSHSEDFSHKVDGGVFANNPSMIGIVEAQTRLQKDLSQIKMLSLGTGHRKYSQANSKKRWSVFYWIWKKRIIDLFMQSQSQITHNSVSVLSKFNNDFEYRRIDQSFDQNFNVKMDETNPDKLKKFIERSSRIFQTQKQDVLDTYFSNR</sequence>
<organism evidence="5 6">
    <name type="scientific">Dokdonia pacifica</name>
    <dbReference type="NCBI Taxonomy" id="1627892"/>
    <lineage>
        <taxon>Bacteria</taxon>
        <taxon>Pseudomonadati</taxon>
        <taxon>Bacteroidota</taxon>
        <taxon>Flavobacteriia</taxon>
        <taxon>Flavobacteriales</taxon>
        <taxon>Flavobacteriaceae</taxon>
        <taxon>Dokdonia</taxon>
    </lineage>
</organism>
<dbReference type="InterPro" id="IPR016035">
    <property type="entry name" value="Acyl_Trfase/lysoPLipase"/>
</dbReference>
<dbReference type="EMBL" id="FZNY01000013">
    <property type="protein sequence ID" value="SNS37582.1"/>
    <property type="molecule type" value="Genomic_DNA"/>
</dbReference>
<evidence type="ECO:0000256" key="3">
    <source>
        <dbReference type="PROSITE-ProRule" id="PRU01161"/>
    </source>
</evidence>
<dbReference type="CDD" id="cd07199">
    <property type="entry name" value="Pat17_PNPLA8_PNPLA9_like"/>
    <property type="match status" value="1"/>
</dbReference>
<feature type="short sequence motif" description="GXGXXG" evidence="3">
    <location>
        <begin position="13"/>
        <end position="18"/>
    </location>
</feature>
<dbReference type="GO" id="GO:0004620">
    <property type="term" value="F:phospholipase activity"/>
    <property type="evidence" value="ECO:0007669"/>
    <property type="project" value="TreeGrafter"/>
</dbReference>
<dbReference type="Gene3D" id="3.40.1090.10">
    <property type="entry name" value="Cytosolic phospholipase A2 catalytic domain"/>
    <property type="match status" value="1"/>
</dbReference>
<evidence type="ECO:0000256" key="2">
    <source>
        <dbReference type="ARBA" id="ARBA00023098"/>
    </source>
</evidence>
<keyword evidence="6" id="KW-1185">Reference proteome</keyword>
<proteinExistence type="inferred from homology"/>
<feature type="short sequence motif" description="DGA/G" evidence="3">
    <location>
        <begin position="192"/>
        <end position="194"/>
    </location>
</feature>
<dbReference type="SUPFAM" id="SSF52151">
    <property type="entry name" value="FabD/lysophospholipase-like"/>
    <property type="match status" value="1"/>
</dbReference>
<keyword evidence="3 5" id="KW-0378">Hydrolase</keyword>
<feature type="domain" description="PNPLA" evidence="4">
    <location>
        <begin position="9"/>
        <end position="205"/>
    </location>
</feature>